<keyword evidence="2" id="KW-0472">Membrane</keyword>
<proteinExistence type="predicted"/>
<feature type="transmembrane region" description="Helical" evidence="2">
    <location>
        <begin position="12"/>
        <end position="28"/>
    </location>
</feature>
<evidence type="ECO:0000256" key="2">
    <source>
        <dbReference type="SAM" id="Phobius"/>
    </source>
</evidence>
<feature type="transmembrane region" description="Helical" evidence="2">
    <location>
        <begin position="125"/>
        <end position="144"/>
    </location>
</feature>
<feature type="transmembrane region" description="Helical" evidence="2">
    <location>
        <begin position="40"/>
        <end position="59"/>
    </location>
</feature>
<feature type="region of interest" description="Disordered" evidence="1">
    <location>
        <begin position="153"/>
        <end position="241"/>
    </location>
</feature>
<feature type="compositionally biased region" description="Acidic residues" evidence="1">
    <location>
        <begin position="153"/>
        <end position="181"/>
    </location>
</feature>
<feature type="transmembrane region" description="Helical" evidence="2">
    <location>
        <begin position="71"/>
        <end position="89"/>
    </location>
</feature>
<evidence type="ECO:0000313" key="3">
    <source>
        <dbReference type="EMBL" id="QYA18297.1"/>
    </source>
</evidence>
<feature type="compositionally biased region" description="Acidic residues" evidence="1">
    <location>
        <begin position="205"/>
        <end position="214"/>
    </location>
</feature>
<keyword evidence="2" id="KW-1133">Transmembrane helix</keyword>
<accession>A0A8F8KLH5</accession>
<organism evidence="3">
    <name type="scientific">Clandestinovirus</name>
    <dbReference type="NCBI Taxonomy" id="2831644"/>
    <lineage>
        <taxon>Viruses</taxon>
    </lineage>
</organism>
<name>A0A8F8KLH5_9VIRU</name>
<reference evidence="3" key="1">
    <citation type="submission" date="2021-06" db="EMBL/GenBank/DDBJ databases">
        <authorList>
            <person name="Rolland C."/>
        </authorList>
    </citation>
    <scope>NUCLEOTIDE SEQUENCE</scope>
    <source>
        <strain evidence="3">347.936635</strain>
    </source>
</reference>
<feature type="compositionally biased region" description="Low complexity" evidence="1">
    <location>
        <begin position="189"/>
        <end position="203"/>
    </location>
</feature>
<feature type="transmembrane region" description="Helical" evidence="2">
    <location>
        <begin position="96"/>
        <end position="113"/>
    </location>
</feature>
<dbReference type="EMBL" id="MZ420154">
    <property type="protein sequence ID" value="QYA18297.1"/>
    <property type="molecule type" value="Genomic_DNA"/>
</dbReference>
<evidence type="ECO:0000256" key="1">
    <source>
        <dbReference type="SAM" id="MobiDB-lite"/>
    </source>
</evidence>
<protein>
    <submittedName>
        <fullName evidence="3">Uncharacterized protein</fullName>
    </submittedName>
</protein>
<sequence length="312" mass="34950">MEKLCFSLTDTHKVLMGALMVLLVPFLAKIYQRNATYKSLSHLLSMPAIYLFFLMPLVVEGNIATETGPSAYIRILATYIIGSQFFGYFHHSLDTLTRFSVSAYIFVFHGLWFRSLPLFTFYQRVGWHLLVNSIIYLLLIICVASDEDENDDTVDFEDFASSDNEQSDSESEYDSDSDSDCQDNARPISDSTSTSTSDSSSSDANEWDFPNDEEYSFHVQENEQNSDSESDSESEPWPPVSVETVESITQAYAHKFNMAPVLDTSADVSFPIAVDYNNEAAAEDLPDAGLENDDQFEEVSIDSITIGGRTNS</sequence>
<keyword evidence="2" id="KW-0812">Transmembrane</keyword>
<gene>
    <name evidence="3" type="ORF">KOM_12_27</name>
</gene>
<feature type="compositionally biased region" description="Acidic residues" evidence="1">
    <location>
        <begin position="224"/>
        <end position="234"/>
    </location>
</feature>